<comment type="subcellular location">
    <subcellularLocation>
        <location evidence="1">Membrane</location>
        <topology evidence="1">Multi-pass membrane protein</topology>
    </subcellularLocation>
</comment>
<evidence type="ECO:0000256" key="7">
    <source>
        <dbReference type="SAM" id="Phobius"/>
    </source>
</evidence>
<name>A0A923NGB9_9FIRM</name>
<dbReference type="PANTHER" id="PTHR48090">
    <property type="entry name" value="UNDECAPRENYL-PHOSPHATE 4-DEOXY-4-FORMAMIDO-L-ARABINOSE TRANSFERASE-RELATED"/>
    <property type="match status" value="1"/>
</dbReference>
<sequence>FLVFLISLLMLVYSLVQRFTGNVVEGWSSLIVSVWAVGGATILAIGVIGEYIGKIYLETKARPKYIIETILAEEQVEENYMEEN</sequence>
<keyword evidence="9" id="KW-1185">Reference proteome</keyword>
<dbReference type="EMBL" id="JACRWC010000107">
    <property type="protein sequence ID" value="MBC6000092.1"/>
    <property type="molecule type" value="Genomic_DNA"/>
</dbReference>
<proteinExistence type="predicted"/>
<dbReference type="PANTHER" id="PTHR48090:SF1">
    <property type="entry name" value="PROPHAGE BACTOPRENOL GLUCOSYL TRANSFERASE HOMOLOG"/>
    <property type="match status" value="1"/>
</dbReference>
<keyword evidence="4 7" id="KW-0812">Transmembrane</keyword>
<evidence type="ECO:0000256" key="4">
    <source>
        <dbReference type="ARBA" id="ARBA00022692"/>
    </source>
</evidence>
<keyword evidence="5 7" id="KW-1133">Transmembrane helix</keyword>
<evidence type="ECO:0000313" key="9">
    <source>
        <dbReference type="Proteomes" id="UP000644115"/>
    </source>
</evidence>
<comment type="caution">
    <text evidence="8">The sequence shown here is derived from an EMBL/GenBank/DDBJ whole genome shotgun (WGS) entry which is preliminary data.</text>
</comment>
<organism evidence="8 9">
    <name type="scientific">Lentihominibacter faecis</name>
    <dbReference type="NCBI Taxonomy" id="2764712"/>
    <lineage>
        <taxon>Bacteria</taxon>
        <taxon>Bacillati</taxon>
        <taxon>Bacillota</taxon>
        <taxon>Clostridia</taxon>
        <taxon>Peptostreptococcales</taxon>
        <taxon>Anaerovoracaceae</taxon>
        <taxon>Lentihominibacter</taxon>
    </lineage>
</organism>
<keyword evidence="3" id="KW-0808">Transferase</keyword>
<evidence type="ECO:0000256" key="2">
    <source>
        <dbReference type="ARBA" id="ARBA00022676"/>
    </source>
</evidence>
<dbReference type="InterPro" id="IPR050256">
    <property type="entry name" value="Glycosyltransferase_2"/>
</dbReference>
<keyword evidence="6 7" id="KW-0472">Membrane</keyword>
<dbReference type="GO" id="GO:0016757">
    <property type="term" value="F:glycosyltransferase activity"/>
    <property type="evidence" value="ECO:0007669"/>
    <property type="project" value="UniProtKB-KW"/>
</dbReference>
<accession>A0A923NGB9</accession>
<evidence type="ECO:0000256" key="3">
    <source>
        <dbReference type="ARBA" id="ARBA00022679"/>
    </source>
</evidence>
<dbReference type="Proteomes" id="UP000644115">
    <property type="component" value="Unassembled WGS sequence"/>
</dbReference>
<evidence type="ECO:0000256" key="1">
    <source>
        <dbReference type="ARBA" id="ARBA00004141"/>
    </source>
</evidence>
<dbReference type="AlphaFoldDB" id="A0A923NGB9"/>
<evidence type="ECO:0000256" key="6">
    <source>
        <dbReference type="ARBA" id="ARBA00023136"/>
    </source>
</evidence>
<evidence type="ECO:0000256" key="5">
    <source>
        <dbReference type="ARBA" id="ARBA00022989"/>
    </source>
</evidence>
<dbReference type="GO" id="GO:0005886">
    <property type="term" value="C:plasma membrane"/>
    <property type="evidence" value="ECO:0007669"/>
    <property type="project" value="TreeGrafter"/>
</dbReference>
<reference evidence="8" key="1">
    <citation type="submission" date="2020-08" db="EMBL/GenBank/DDBJ databases">
        <authorList>
            <person name="Liu C."/>
            <person name="Sun Q."/>
        </authorList>
    </citation>
    <scope>NUCLEOTIDE SEQUENCE</scope>
    <source>
        <strain evidence="8">BX16</strain>
    </source>
</reference>
<keyword evidence="2" id="KW-0328">Glycosyltransferase</keyword>
<evidence type="ECO:0000313" key="8">
    <source>
        <dbReference type="EMBL" id="MBC6000092.1"/>
    </source>
</evidence>
<gene>
    <name evidence="8" type="ORF">H8876_08780</name>
</gene>
<protein>
    <submittedName>
        <fullName evidence="8">Glycosyltransferase</fullName>
    </submittedName>
</protein>
<feature type="transmembrane region" description="Helical" evidence="7">
    <location>
        <begin position="28"/>
        <end position="52"/>
    </location>
</feature>
<feature type="non-terminal residue" evidence="8">
    <location>
        <position position="1"/>
    </location>
</feature>